<protein>
    <submittedName>
        <fullName evidence="2">Uncharacterized protein</fullName>
    </submittedName>
</protein>
<gene>
    <name evidence="2" type="ORF">ATE80_30600</name>
</gene>
<feature type="compositionally biased region" description="Low complexity" evidence="1">
    <location>
        <begin position="8"/>
        <end position="35"/>
    </location>
</feature>
<evidence type="ECO:0000313" key="2">
    <source>
        <dbReference type="EMBL" id="KUH35205.1"/>
    </source>
</evidence>
<proteinExistence type="predicted"/>
<dbReference type="AlphaFoldDB" id="A0A100Y079"/>
<evidence type="ECO:0000256" key="1">
    <source>
        <dbReference type="SAM" id="MobiDB-lite"/>
    </source>
</evidence>
<dbReference type="Proteomes" id="UP000054011">
    <property type="component" value="Unassembled WGS sequence"/>
</dbReference>
<sequence length="65" mass="6175">MVGGDGGAAAAAPGVPATVSTRSRAAAGRWASAAGPLRTVSGDTGAPPAGWRTGGRSGDRRDGGR</sequence>
<feature type="region of interest" description="Disordered" evidence="1">
    <location>
        <begin position="1"/>
        <end position="65"/>
    </location>
</feature>
<evidence type="ECO:0000313" key="3">
    <source>
        <dbReference type="Proteomes" id="UP000054011"/>
    </source>
</evidence>
<reference evidence="2 3" key="1">
    <citation type="submission" date="2015-11" db="EMBL/GenBank/DDBJ databases">
        <title>Genome-wide analysis reveals the secondary metabolome in Streptomyces kanasensis ZX01.</title>
        <authorList>
            <person name="Zhang G."/>
            <person name="Han L."/>
            <person name="Feng J."/>
            <person name="Zhang X."/>
        </authorList>
    </citation>
    <scope>NUCLEOTIDE SEQUENCE [LARGE SCALE GENOMIC DNA]</scope>
    <source>
        <strain evidence="2 3">ZX01</strain>
    </source>
</reference>
<keyword evidence="3" id="KW-1185">Reference proteome</keyword>
<accession>A0A100Y079</accession>
<dbReference type="EMBL" id="LNSV01000179">
    <property type="protein sequence ID" value="KUH35205.1"/>
    <property type="molecule type" value="Genomic_DNA"/>
</dbReference>
<organism evidence="2 3">
    <name type="scientific">Streptomyces kanasensis</name>
    <dbReference type="NCBI Taxonomy" id="936756"/>
    <lineage>
        <taxon>Bacteria</taxon>
        <taxon>Bacillati</taxon>
        <taxon>Actinomycetota</taxon>
        <taxon>Actinomycetes</taxon>
        <taxon>Kitasatosporales</taxon>
        <taxon>Streptomycetaceae</taxon>
        <taxon>Streptomyces</taxon>
    </lineage>
</organism>
<comment type="caution">
    <text evidence="2">The sequence shown here is derived from an EMBL/GenBank/DDBJ whole genome shotgun (WGS) entry which is preliminary data.</text>
</comment>
<name>A0A100Y079_9ACTN</name>